<feature type="domain" description="EF-hand" evidence="3">
    <location>
        <begin position="111"/>
        <end position="146"/>
    </location>
</feature>
<feature type="compositionally biased region" description="Basic and acidic residues" evidence="2">
    <location>
        <begin position="226"/>
        <end position="235"/>
    </location>
</feature>
<dbReference type="InterPro" id="IPR011992">
    <property type="entry name" value="EF-hand-dom_pair"/>
</dbReference>
<feature type="domain" description="EF-hand" evidence="3">
    <location>
        <begin position="75"/>
        <end position="110"/>
    </location>
</feature>
<evidence type="ECO:0000256" key="1">
    <source>
        <dbReference type="ARBA" id="ARBA00022837"/>
    </source>
</evidence>
<dbReference type="SUPFAM" id="SSF47473">
    <property type="entry name" value="EF-hand"/>
    <property type="match status" value="1"/>
</dbReference>
<accession>A0A078AD28</accession>
<dbReference type="EMBL" id="CCKQ01008315">
    <property type="protein sequence ID" value="CDW79756.1"/>
    <property type="molecule type" value="Genomic_DNA"/>
</dbReference>
<dbReference type="Pfam" id="PF13499">
    <property type="entry name" value="EF-hand_7"/>
    <property type="match status" value="1"/>
</dbReference>
<dbReference type="InterPro" id="IPR018247">
    <property type="entry name" value="EF_Hand_1_Ca_BS"/>
</dbReference>
<keyword evidence="1" id="KW-0106">Calcium</keyword>
<dbReference type="InterPro" id="IPR002048">
    <property type="entry name" value="EF_hand_dom"/>
</dbReference>
<protein>
    <submittedName>
        <fullName evidence="4">Ef hand family protein</fullName>
    </submittedName>
</protein>
<evidence type="ECO:0000313" key="4">
    <source>
        <dbReference type="EMBL" id="CDW79756.1"/>
    </source>
</evidence>
<evidence type="ECO:0000313" key="5">
    <source>
        <dbReference type="Proteomes" id="UP000039865"/>
    </source>
</evidence>
<keyword evidence="5" id="KW-1185">Reference proteome</keyword>
<feature type="region of interest" description="Disordered" evidence="2">
    <location>
        <begin position="226"/>
        <end position="289"/>
    </location>
</feature>
<gene>
    <name evidence="4" type="primary">Contig13484.g14387</name>
    <name evidence="4" type="ORF">STYLEM_8748</name>
</gene>
<dbReference type="Gene3D" id="1.10.238.10">
    <property type="entry name" value="EF-hand"/>
    <property type="match status" value="1"/>
</dbReference>
<evidence type="ECO:0000259" key="3">
    <source>
        <dbReference type="PROSITE" id="PS50222"/>
    </source>
</evidence>
<dbReference type="PROSITE" id="PS00018">
    <property type="entry name" value="EF_HAND_1"/>
    <property type="match status" value="2"/>
</dbReference>
<feature type="region of interest" description="Disordered" evidence="2">
    <location>
        <begin position="1"/>
        <end position="45"/>
    </location>
</feature>
<organism evidence="4 5">
    <name type="scientific">Stylonychia lemnae</name>
    <name type="common">Ciliate</name>
    <dbReference type="NCBI Taxonomy" id="5949"/>
    <lineage>
        <taxon>Eukaryota</taxon>
        <taxon>Sar</taxon>
        <taxon>Alveolata</taxon>
        <taxon>Ciliophora</taxon>
        <taxon>Intramacronucleata</taxon>
        <taxon>Spirotrichea</taxon>
        <taxon>Stichotrichia</taxon>
        <taxon>Sporadotrichida</taxon>
        <taxon>Oxytrichidae</taxon>
        <taxon>Stylonychinae</taxon>
        <taxon>Stylonychia</taxon>
    </lineage>
</organism>
<dbReference type="OrthoDB" id="443458at2759"/>
<dbReference type="AlphaFoldDB" id="A0A078AD28"/>
<dbReference type="InParanoid" id="A0A078AD28"/>
<reference evidence="4 5" key="1">
    <citation type="submission" date="2014-06" db="EMBL/GenBank/DDBJ databases">
        <authorList>
            <person name="Swart Estienne"/>
        </authorList>
    </citation>
    <scope>NUCLEOTIDE SEQUENCE [LARGE SCALE GENOMIC DNA]</scope>
    <source>
        <strain evidence="4 5">130c</strain>
    </source>
</reference>
<sequence>MMKKKTQLEEEKSVSNLSYDKYDKEYQDNSGEEEGDEESVEQAIKSEDLIFRPESNLRQWLKKRGKEHCIDFDDEELKQLRNYFNSLDEDGSGSIGVDELEDPLIALGLVENRQQVQEIVDLVDEDGSQQIEFGEFLSIIKGGSNAMQSKEGQNAGGGTGAIYQFFKKLTSGQLKVEENPYIPFSLFISSYRRRKILDAMMNPNKSKKEEGDKILNNYKKQIAEKMAREKAERGETLSSATGSRKKTFNKSSFEDDEDAGYGMRMGEGGGNEPPEPEVLLSILHRRTKK</sequence>
<feature type="compositionally biased region" description="Basic and acidic residues" evidence="2">
    <location>
        <begin position="1"/>
        <end position="13"/>
    </location>
</feature>
<dbReference type="SMART" id="SM00054">
    <property type="entry name" value="EFh"/>
    <property type="match status" value="2"/>
</dbReference>
<name>A0A078AD28_STYLE</name>
<dbReference type="GO" id="GO:0005509">
    <property type="term" value="F:calcium ion binding"/>
    <property type="evidence" value="ECO:0007669"/>
    <property type="project" value="InterPro"/>
</dbReference>
<dbReference type="PROSITE" id="PS50222">
    <property type="entry name" value="EF_HAND_2"/>
    <property type="match status" value="2"/>
</dbReference>
<evidence type="ECO:0000256" key="2">
    <source>
        <dbReference type="SAM" id="MobiDB-lite"/>
    </source>
</evidence>
<feature type="compositionally biased region" description="Acidic residues" evidence="2">
    <location>
        <begin position="30"/>
        <end position="40"/>
    </location>
</feature>
<proteinExistence type="predicted"/>
<dbReference type="Proteomes" id="UP000039865">
    <property type="component" value="Unassembled WGS sequence"/>
</dbReference>